<protein>
    <submittedName>
        <fullName evidence="8">(spotted green pufferfish) hypothetical protein</fullName>
    </submittedName>
</protein>
<accession>Q4T020</accession>
<dbReference type="PANTHER" id="PTHR23043">
    <property type="entry name" value="HYPOXIA-INDUCIBLE FACTOR 1 ALPHA"/>
    <property type="match status" value="1"/>
</dbReference>
<keyword evidence="2" id="KW-0805">Transcription regulation</keyword>
<dbReference type="SMART" id="SM00091">
    <property type="entry name" value="PAS"/>
    <property type="match status" value="1"/>
</dbReference>
<comment type="caution">
    <text evidence="8">The sequence shown here is derived from an EMBL/GenBank/DDBJ whole genome shotgun (WGS) entry which is preliminary data.</text>
</comment>
<keyword evidence="3" id="KW-0238">DNA-binding</keyword>
<dbReference type="GO" id="GO:0005634">
    <property type="term" value="C:nucleus"/>
    <property type="evidence" value="ECO:0007669"/>
    <property type="project" value="UniProtKB-SubCell"/>
</dbReference>
<reference evidence="8" key="1">
    <citation type="journal article" date="2004" name="Nature">
        <title>Genome duplication in the teleost fish Tetraodon nigroviridis reveals the early vertebrate proto-karyotype.</title>
        <authorList>
            <person name="Jaillon O."/>
            <person name="Aury J.-M."/>
            <person name="Brunet F."/>
            <person name="Petit J.-L."/>
            <person name="Stange-Thomann N."/>
            <person name="Mauceli E."/>
            <person name="Bouneau L."/>
            <person name="Fischer C."/>
            <person name="Ozouf-Costaz C."/>
            <person name="Bernot A."/>
            <person name="Nicaud S."/>
            <person name="Jaffe D."/>
            <person name="Fisher S."/>
            <person name="Lutfalla G."/>
            <person name="Dossat C."/>
            <person name="Segurens B."/>
            <person name="Dasilva C."/>
            <person name="Salanoubat M."/>
            <person name="Levy M."/>
            <person name="Boudet N."/>
            <person name="Castellano S."/>
            <person name="Anthouard V."/>
            <person name="Jubin C."/>
            <person name="Castelli V."/>
            <person name="Katinka M."/>
            <person name="Vacherie B."/>
            <person name="Biemont C."/>
            <person name="Skalli Z."/>
            <person name="Cattolico L."/>
            <person name="Poulain J."/>
            <person name="De Berardinis V."/>
            <person name="Cruaud C."/>
            <person name="Duprat S."/>
            <person name="Brottier P."/>
            <person name="Coutanceau J.-P."/>
            <person name="Gouzy J."/>
            <person name="Parra G."/>
            <person name="Lardier G."/>
            <person name="Chapple C."/>
            <person name="McKernan K.J."/>
            <person name="McEwan P."/>
            <person name="Bosak S."/>
            <person name="Kellis M."/>
            <person name="Volff J.-N."/>
            <person name="Guigo R."/>
            <person name="Zody M.C."/>
            <person name="Mesirov J."/>
            <person name="Lindblad-Toh K."/>
            <person name="Birren B."/>
            <person name="Nusbaum C."/>
            <person name="Kahn D."/>
            <person name="Robinson-Rechavi M."/>
            <person name="Laudet V."/>
            <person name="Schachter V."/>
            <person name="Quetier F."/>
            <person name="Saurin W."/>
            <person name="Scarpelli C."/>
            <person name="Wincker P."/>
            <person name="Lander E.S."/>
            <person name="Weissenbach J."/>
            <person name="Roest Crollius H."/>
        </authorList>
    </citation>
    <scope>NUCLEOTIDE SEQUENCE [LARGE SCALE GENOMIC DNA]</scope>
</reference>
<dbReference type="GO" id="GO:0000977">
    <property type="term" value="F:RNA polymerase II transcription regulatory region sequence-specific DNA binding"/>
    <property type="evidence" value="ECO:0007669"/>
    <property type="project" value="TreeGrafter"/>
</dbReference>
<dbReference type="EMBL" id="CAAE01011390">
    <property type="protein sequence ID" value="CAF93762.1"/>
    <property type="molecule type" value="Genomic_DNA"/>
</dbReference>
<dbReference type="PROSITE" id="PS50888">
    <property type="entry name" value="BHLH"/>
    <property type="match status" value="1"/>
</dbReference>
<feature type="domain" description="BHLH" evidence="7">
    <location>
        <begin position="1"/>
        <end position="49"/>
    </location>
</feature>
<dbReference type="SUPFAM" id="SSF55785">
    <property type="entry name" value="PYP-like sensor domain (PAS domain)"/>
    <property type="match status" value="1"/>
</dbReference>
<dbReference type="AlphaFoldDB" id="Q4T020"/>
<dbReference type="CDD" id="cd00130">
    <property type="entry name" value="PAS"/>
    <property type="match status" value="1"/>
</dbReference>
<dbReference type="Gene3D" id="3.30.450.20">
    <property type="entry name" value="PAS domain"/>
    <property type="match status" value="1"/>
</dbReference>
<feature type="non-terminal residue" evidence="8">
    <location>
        <position position="186"/>
    </location>
</feature>
<keyword evidence="4" id="KW-0804">Transcription</keyword>
<dbReference type="NCBIfam" id="TIGR00229">
    <property type="entry name" value="sensory_box"/>
    <property type="match status" value="1"/>
</dbReference>
<evidence type="ECO:0000256" key="1">
    <source>
        <dbReference type="ARBA" id="ARBA00004123"/>
    </source>
</evidence>
<dbReference type="GO" id="GO:0000981">
    <property type="term" value="F:DNA-binding transcription factor activity, RNA polymerase II-specific"/>
    <property type="evidence" value="ECO:0007669"/>
    <property type="project" value="TreeGrafter"/>
</dbReference>
<evidence type="ECO:0000256" key="3">
    <source>
        <dbReference type="ARBA" id="ARBA00023125"/>
    </source>
</evidence>
<dbReference type="OrthoDB" id="6021714at2759"/>
<evidence type="ECO:0000313" key="8">
    <source>
        <dbReference type="EMBL" id="CAF93762.1"/>
    </source>
</evidence>
<dbReference type="PANTHER" id="PTHR23043:SF8">
    <property type="entry name" value="ENDOTHELIAL PAS DOMAIN-CONTAINING PROTEIN 1"/>
    <property type="match status" value="1"/>
</dbReference>
<dbReference type="GO" id="GO:0071456">
    <property type="term" value="P:cellular response to hypoxia"/>
    <property type="evidence" value="ECO:0007669"/>
    <property type="project" value="TreeGrafter"/>
</dbReference>
<dbReference type="InterPro" id="IPR035965">
    <property type="entry name" value="PAS-like_dom_sf"/>
</dbReference>
<evidence type="ECO:0000256" key="4">
    <source>
        <dbReference type="ARBA" id="ARBA00023163"/>
    </source>
</evidence>
<dbReference type="InterPro" id="IPR011598">
    <property type="entry name" value="bHLH_dom"/>
</dbReference>
<dbReference type="InterPro" id="IPR036638">
    <property type="entry name" value="HLH_DNA-bd_sf"/>
</dbReference>
<name>Q4T020_TETNG</name>
<dbReference type="GO" id="GO:0046983">
    <property type="term" value="F:protein dimerization activity"/>
    <property type="evidence" value="ECO:0007669"/>
    <property type="project" value="InterPro"/>
</dbReference>
<organism evidence="8">
    <name type="scientific">Tetraodon nigroviridis</name>
    <name type="common">Spotted green pufferfish</name>
    <name type="synonym">Chelonodon nigroviridis</name>
    <dbReference type="NCBI Taxonomy" id="99883"/>
    <lineage>
        <taxon>Eukaryota</taxon>
        <taxon>Metazoa</taxon>
        <taxon>Chordata</taxon>
        <taxon>Craniata</taxon>
        <taxon>Vertebrata</taxon>
        <taxon>Euteleostomi</taxon>
        <taxon>Actinopterygii</taxon>
        <taxon>Neopterygii</taxon>
        <taxon>Teleostei</taxon>
        <taxon>Neoteleostei</taxon>
        <taxon>Acanthomorphata</taxon>
        <taxon>Eupercaria</taxon>
        <taxon>Tetraodontiformes</taxon>
        <taxon>Tetradontoidea</taxon>
        <taxon>Tetraodontidae</taxon>
        <taxon>Tetraodon</taxon>
    </lineage>
</organism>
<reference evidence="8" key="2">
    <citation type="submission" date="2004-02" db="EMBL/GenBank/DDBJ databases">
        <authorList>
            <consortium name="Genoscope"/>
            <consortium name="Whitehead Institute Centre for Genome Research"/>
        </authorList>
    </citation>
    <scope>NUCLEOTIDE SEQUENCE</scope>
</reference>
<evidence type="ECO:0000259" key="7">
    <source>
        <dbReference type="PROSITE" id="PS50888"/>
    </source>
</evidence>
<keyword evidence="5" id="KW-0539">Nucleus</keyword>
<evidence type="ECO:0000259" key="6">
    <source>
        <dbReference type="PROSITE" id="PS50112"/>
    </source>
</evidence>
<dbReference type="InterPro" id="IPR000014">
    <property type="entry name" value="PAS"/>
</dbReference>
<dbReference type="Pfam" id="PF08447">
    <property type="entry name" value="PAS_3"/>
    <property type="match status" value="1"/>
</dbReference>
<dbReference type="CDD" id="cd11391">
    <property type="entry name" value="bHLH_PAS"/>
    <property type="match status" value="1"/>
</dbReference>
<dbReference type="Pfam" id="PF23171">
    <property type="entry name" value="bHLH_HIF1A"/>
    <property type="match status" value="1"/>
</dbReference>
<dbReference type="PROSITE" id="PS50112">
    <property type="entry name" value="PAS"/>
    <property type="match status" value="1"/>
</dbReference>
<evidence type="ECO:0000256" key="2">
    <source>
        <dbReference type="ARBA" id="ARBA00023015"/>
    </source>
</evidence>
<dbReference type="InterPro" id="IPR013655">
    <property type="entry name" value="PAS_fold_3"/>
</dbReference>
<proteinExistence type="predicted"/>
<dbReference type="SUPFAM" id="SSF47459">
    <property type="entry name" value="HLH, helix-loop-helix DNA-binding domain"/>
    <property type="match status" value="1"/>
</dbReference>
<evidence type="ECO:0000256" key="5">
    <source>
        <dbReference type="ARBA" id="ARBA00023242"/>
    </source>
</evidence>
<gene>
    <name evidence="8" type="ORF">GSTENG00009555001</name>
</gene>
<dbReference type="KEGG" id="tng:GSTEN00009555G001"/>
<sequence>SREAARKRRRVESDMFGHLSHLLPLQASVRQSLDRPSVIRLTLSYIRAHALLKGAGEVQGEVQEETRLFLSVLEGFLMVLSTGGDVVFVSENVSQHMGLTQAELMGHNVFEFTHPCDHEEIRTHLRLTAVCLKSLSVSGRYRVLAKGGGYVWVETHGAVVPGVQPSRSRPAAPQRLCVLCVTYVLR</sequence>
<feature type="non-terminal residue" evidence="8">
    <location>
        <position position="1"/>
    </location>
</feature>
<comment type="subcellular location">
    <subcellularLocation>
        <location evidence="1">Nucleus</location>
    </subcellularLocation>
</comment>
<feature type="domain" description="PAS" evidence="6">
    <location>
        <begin position="62"/>
        <end position="126"/>
    </location>
</feature>